<protein>
    <submittedName>
        <fullName evidence="1">Uncharacterized protein</fullName>
    </submittedName>
</protein>
<gene>
    <name evidence="1" type="ORF">E2562_018276</name>
</gene>
<evidence type="ECO:0000313" key="1">
    <source>
        <dbReference type="EMBL" id="KAF0902647.1"/>
    </source>
</evidence>
<comment type="caution">
    <text evidence="1">The sequence shown here is derived from an EMBL/GenBank/DDBJ whole genome shotgun (WGS) entry which is preliminary data.</text>
</comment>
<reference evidence="1 2" key="1">
    <citation type="submission" date="2019-11" db="EMBL/GenBank/DDBJ databases">
        <title>Whole genome sequence of Oryza granulata.</title>
        <authorList>
            <person name="Li W."/>
        </authorList>
    </citation>
    <scope>NUCLEOTIDE SEQUENCE [LARGE SCALE GENOMIC DNA]</scope>
    <source>
        <strain evidence="2">cv. Menghai</strain>
        <tissue evidence="1">Leaf</tissue>
    </source>
</reference>
<name>A0A6G1CRB3_9ORYZ</name>
<dbReference type="Proteomes" id="UP000479710">
    <property type="component" value="Unassembled WGS sequence"/>
</dbReference>
<keyword evidence="2" id="KW-1185">Reference proteome</keyword>
<proteinExistence type="predicted"/>
<dbReference type="AlphaFoldDB" id="A0A6G1CRB3"/>
<dbReference type="EMBL" id="SPHZ02000008">
    <property type="protein sequence ID" value="KAF0902647.1"/>
    <property type="molecule type" value="Genomic_DNA"/>
</dbReference>
<sequence>MAATPSMVRRKWMHDDAVCCGDILVALSDHIFPNYVLHGITRAVFVRLTWRLAEMPSSSSTSR</sequence>
<evidence type="ECO:0000313" key="2">
    <source>
        <dbReference type="Proteomes" id="UP000479710"/>
    </source>
</evidence>
<organism evidence="1 2">
    <name type="scientific">Oryza meyeriana var. granulata</name>
    <dbReference type="NCBI Taxonomy" id="110450"/>
    <lineage>
        <taxon>Eukaryota</taxon>
        <taxon>Viridiplantae</taxon>
        <taxon>Streptophyta</taxon>
        <taxon>Embryophyta</taxon>
        <taxon>Tracheophyta</taxon>
        <taxon>Spermatophyta</taxon>
        <taxon>Magnoliopsida</taxon>
        <taxon>Liliopsida</taxon>
        <taxon>Poales</taxon>
        <taxon>Poaceae</taxon>
        <taxon>BOP clade</taxon>
        <taxon>Oryzoideae</taxon>
        <taxon>Oryzeae</taxon>
        <taxon>Oryzinae</taxon>
        <taxon>Oryza</taxon>
        <taxon>Oryza meyeriana</taxon>
    </lineage>
</organism>
<accession>A0A6G1CRB3</accession>